<comment type="caution">
    <text evidence="1">The sequence shown here is derived from an EMBL/GenBank/DDBJ whole genome shotgun (WGS) entry which is preliminary data.</text>
</comment>
<organism evidence="1 2">
    <name type="scientific">Microcystis flos-aquae Mf_WU_F_19750830_S460</name>
    <dbReference type="NCBI Taxonomy" id="2486237"/>
    <lineage>
        <taxon>Bacteria</taxon>
        <taxon>Bacillati</taxon>
        <taxon>Cyanobacteriota</taxon>
        <taxon>Cyanophyceae</taxon>
        <taxon>Oscillatoriophycideae</taxon>
        <taxon>Chroococcales</taxon>
        <taxon>Microcystaceae</taxon>
        <taxon>Microcystis</taxon>
    </lineage>
</organism>
<reference evidence="1 2" key="1">
    <citation type="submission" date="2019-01" db="EMBL/GenBank/DDBJ databases">
        <title>Coherence of Microcystis species and biogeography revealed through population genomics.</title>
        <authorList>
            <person name="Perez-Carrascal O.M."/>
            <person name="Terrat Y."/>
            <person name="Giani A."/>
            <person name="Fortin N."/>
            <person name="Tromas N."/>
            <person name="Shapiro B.J."/>
        </authorList>
    </citation>
    <scope>NUCLEOTIDE SEQUENCE [LARGE SCALE GENOMIC DNA]</scope>
    <source>
        <strain evidence="1">Mf_WU_F_19750830_S460</strain>
    </source>
</reference>
<dbReference type="Proteomes" id="UP000320730">
    <property type="component" value="Unassembled WGS sequence"/>
</dbReference>
<proteinExistence type="predicted"/>
<accession>A0A552LKE7</accession>
<sequence>MINSDHQQAIELMLASGDHDQLLLFCQQALAVHPEVTDYREAQLFVGWVSGSVTHAGVGFHSSTQPTFILYLIPPTYLSAARAASNSARNLVILAVRIRVQSGFNCAAQKRDN</sequence>
<evidence type="ECO:0000313" key="2">
    <source>
        <dbReference type="Proteomes" id="UP000320730"/>
    </source>
</evidence>
<gene>
    <name evidence="1" type="ORF">EWV40_13145</name>
</gene>
<evidence type="ECO:0000313" key="1">
    <source>
        <dbReference type="EMBL" id="TRV20640.1"/>
    </source>
</evidence>
<dbReference type="AlphaFoldDB" id="A0A552LKE7"/>
<protein>
    <submittedName>
        <fullName evidence="1">Uncharacterized protein</fullName>
    </submittedName>
</protein>
<name>A0A552LKE7_9CHRO</name>
<dbReference type="EMBL" id="SFAN01000111">
    <property type="protein sequence ID" value="TRV20640.1"/>
    <property type="molecule type" value="Genomic_DNA"/>
</dbReference>